<dbReference type="Pfam" id="PF00759">
    <property type="entry name" value="Glyco_hydro_9"/>
    <property type="match status" value="1"/>
</dbReference>
<proteinExistence type="inferred from homology"/>
<evidence type="ECO:0000256" key="1">
    <source>
        <dbReference type="ARBA" id="ARBA00007072"/>
    </source>
</evidence>
<dbReference type="PROSITE" id="PS51257">
    <property type="entry name" value="PROKAR_LIPOPROTEIN"/>
    <property type="match status" value="1"/>
</dbReference>
<feature type="domain" description="Cellulase Ig-like" evidence="7">
    <location>
        <begin position="23"/>
        <end position="99"/>
    </location>
</feature>
<keyword evidence="4" id="KW-0326">Glycosidase</keyword>
<dbReference type="GO" id="GO:0000272">
    <property type="term" value="P:polysaccharide catabolic process"/>
    <property type="evidence" value="ECO:0007669"/>
    <property type="project" value="UniProtKB-KW"/>
</dbReference>
<dbReference type="GO" id="GO:0008810">
    <property type="term" value="F:cellulase activity"/>
    <property type="evidence" value="ECO:0007669"/>
    <property type="project" value="InterPro"/>
</dbReference>
<dbReference type="Gene3D" id="2.60.40.10">
    <property type="entry name" value="Immunoglobulins"/>
    <property type="match status" value="1"/>
</dbReference>
<evidence type="ECO:0000256" key="4">
    <source>
        <dbReference type="ARBA" id="ARBA00023295"/>
    </source>
</evidence>
<dbReference type="EMBL" id="JAPAAF010000009">
    <property type="protein sequence ID" value="MCW0482771.1"/>
    <property type="molecule type" value="Genomic_DNA"/>
</dbReference>
<evidence type="ECO:0000259" key="6">
    <source>
        <dbReference type="Pfam" id="PF00759"/>
    </source>
</evidence>
<accession>A0AA41Y794</accession>
<keyword evidence="3" id="KW-0119">Carbohydrate metabolism</keyword>
<dbReference type="Gene3D" id="1.50.10.10">
    <property type="match status" value="1"/>
</dbReference>
<gene>
    <name evidence="8" type="ORF">N2K84_08540</name>
</gene>
<sequence length="547" mass="61366">MKNLLIVLTFLVVTACQPEKKTGITIHLNSIGFLPSAKKTASIVGEVKSFVLKREDDHAVVFKGETTVPVLQQDVDQHVCLADFSSFTEEGKYYLETQDGSRSVSVEISPTVYHDAFYTSMRAFYLWRCGTAVEGEHNGQIFSHGPCHLHDGYDDFTGNPGQWRDGTGGWHDAGDYGKYTVNAGITLGMLFLAWDQFQPQLEQFPLNLPETAPGFPDYLKELKWETDWLFSMQYPDGSGRVSHKLTRLNFAPFIAADADTARRYFTEWSSAATASFTGMMAQAARYFQPYDADYAQKCLDAALLSYDFLQKNPEYKRFEQGDFKTGGYQSPDEDDRLWAAAELWETTDESKYLTDFEERAAAMDCQVDEDWDWADVSNLAMFTYALSEKEGKTPEVSEKITQNIVTVANEITEKGRQDVYGRPLGGRYYWGCNGTVARQAINLQVANRLSPNPAYRQTALDAISHLLGRNYYNRSFVTGLGISPAMHPHDRRSGADELTDPWPGYLVGGGHSATGWNDLEEDYATNEIAINWQGALVYALAGFLADE</sequence>
<dbReference type="RefSeq" id="WP_282591376.1">
    <property type="nucleotide sequence ID" value="NZ_JAPAAF010000009.1"/>
</dbReference>
<dbReference type="InterPro" id="IPR013783">
    <property type="entry name" value="Ig-like_fold"/>
</dbReference>
<dbReference type="InterPro" id="IPR008928">
    <property type="entry name" value="6-hairpin_glycosidase_sf"/>
</dbReference>
<dbReference type="PANTHER" id="PTHR22298">
    <property type="entry name" value="ENDO-1,4-BETA-GLUCANASE"/>
    <property type="match status" value="1"/>
</dbReference>
<dbReference type="SUPFAM" id="SSF48208">
    <property type="entry name" value="Six-hairpin glycosidases"/>
    <property type="match status" value="1"/>
</dbReference>
<name>A0AA41Y794_9BACT</name>
<reference evidence="8" key="1">
    <citation type="submission" date="2022-10" db="EMBL/GenBank/DDBJ databases">
        <title>Gaoshiqiia sediminis gen. nov., sp. nov., isolated from coastal sediment.</title>
        <authorList>
            <person name="Yu W.X."/>
            <person name="Mu D.S."/>
            <person name="Du J.Z."/>
            <person name="Liang Y.Q."/>
        </authorList>
    </citation>
    <scope>NUCLEOTIDE SEQUENCE</scope>
    <source>
        <strain evidence="8">A06</strain>
    </source>
</reference>
<comment type="similarity">
    <text evidence="1">Belongs to the glycosyl hydrolase 9 (cellulase E) family.</text>
</comment>
<dbReference type="InterPro" id="IPR004197">
    <property type="entry name" value="Cellulase_Ig-like"/>
</dbReference>
<organism evidence="8 9">
    <name type="scientific">Gaoshiqia sediminis</name>
    <dbReference type="NCBI Taxonomy" id="2986998"/>
    <lineage>
        <taxon>Bacteria</taxon>
        <taxon>Pseudomonadati</taxon>
        <taxon>Bacteroidota</taxon>
        <taxon>Bacteroidia</taxon>
        <taxon>Marinilabiliales</taxon>
        <taxon>Prolixibacteraceae</taxon>
        <taxon>Gaoshiqia</taxon>
    </lineage>
</organism>
<dbReference type="InterPro" id="IPR012341">
    <property type="entry name" value="6hp_glycosidase-like_sf"/>
</dbReference>
<dbReference type="AlphaFoldDB" id="A0AA41Y794"/>
<evidence type="ECO:0000313" key="8">
    <source>
        <dbReference type="EMBL" id="MCW0482771.1"/>
    </source>
</evidence>
<evidence type="ECO:0000259" key="7">
    <source>
        <dbReference type="Pfam" id="PF02927"/>
    </source>
</evidence>
<keyword evidence="2 8" id="KW-0378">Hydrolase</keyword>
<dbReference type="InterPro" id="IPR014756">
    <property type="entry name" value="Ig_E-set"/>
</dbReference>
<keyword evidence="9" id="KW-1185">Reference proteome</keyword>
<dbReference type="Pfam" id="PF02927">
    <property type="entry name" value="CelD_N"/>
    <property type="match status" value="1"/>
</dbReference>
<feature type="domain" description="Glycoside hydrolase family 9" evidence="6">
    <location>
        <begin position="113"/>
        <end position="540"/>
    </location>
</feature>
<evidence type="ECO:0000256" key="5">
    <source>
        <dbReference type="ARBA" id="ARBA00023326"/>
    </source>
</evidence>
<keyword evidence="5" id="KW-0624">Polysaccharide degradation</keyword>
<evidence type="ECO:0000313" key="9">
    <source>
        <dbReference type="Proteomes" id="UP001163821"/>
    </source>
</evidence>
<dbReference type="SUPFAM" id="SSF81296">
    <property type="entry name" value="E set domains"/>
    <property type="match status" value="1"/>
</dbReference>
<dbReference type="CDD" id="cd02850">
    <property type="entry name" value="E_set_Cellulase_N"/>
    <property type="match status" value="1"/>
</dbReference>
<protein>
    <submittedName>
        <fullName evidence="8">Glycoside hydrolase family 9 protein</fullName>
    </submittedName>
</protein>
<evidence type="ECO:0000256" key="3">
    <source>
        <dbReference type="ARBA" id="ARBA00023277"/>
    </source>
</evidence>
<evidence type="ECO:0000256" key="2">
    <source>
        <dbReference type="ARBA" id="ARBA00022801"/>
    </source>
</evidence>
<dbReference type="InterPro" id="IPR001701">
    <property type="entry name" value="Glyco_hydro_9"/>
</dbReference>
<comment type="caution">
    <text evidence="8">The sequence shown here is derived from an EMBL/GenBank/DDBJ whole genome shotgun (WGS) entry which is preliminary data.</text>
</comment>
<dbReference type="Proteomes" id="UP001163821">
    <property type="component" value="Unassembled WGS sequence"/>
</dbReference>